<evidence type="ECO:0000256" key="7">
    <source>
        <dbReference type="SAM" id="MobiDB-lite"/>
    </source>
</evidence>
<evidence type="ECO:0000313" key="10">
    <source>
        <dbReference type="Proteomes" id="UP000694846"/>
    </source>
</evidence>
<gene>
    <name evidence="11" type="primary">LOC112682103</name>
</gene>
<feature type="domain" description="PDZ" evidence="9">
    <location>
        <begin position="6"/>
        <end position="89"/>
    </location>
</feature>
<evidence type="ECO:0000259" key="8">
    <source>
        <dbReference type="PROSITE" id="PS50023"/>
    </source>
</evidence>
<evidence type="ECO:0000256" key="1">
    <source>
        <dbReference type="ARBA" id="ARBA00004496"/>
    </source>
</evidence>
<feature type="compositionally biased region" description="Low complexity" evidence="7">
    <location>
        <begin position="754"/>
        <end position="767"/>
    </location>
</feature>
<feature type="region of interest" description="Disordered" evidence="7">
    <location>
        <begin position="95"/>
        <end position="115"/>
    </location>
</feature>
<evidence type="ECO:0000313" key="11">
    <source>
        <dbReference type="RefSeq" id="XP_025408378.1"/>
    </source>
</evidence>
<dbReference type="AlphaFoldDB" id="A0A8B8FC59"/>
<feature type="compositionally biased region" description="Polar residues" evidence="7">
    <location>
        <begin position="415"/>
        <end position="424"/>
    </location>
</feature>
<keyword evidence="10" id="KW-1185">Reference proteome</keyword>
<dbReference type="InterPro" id="IPR031847">
    <property type="entry name" value="PDLI1-4/Zasp-like_mid"/>
</dbReference>
<feature type="domain" description="LIM zinc-binding" evidence="8">
    <location>
        <begin position="287"/>
        <end position="346"/>
    </location>
</feature>
<dbReference type="FunFam" id="2.30.42.10:FF:000055">
    <property type="entry name" value="PDZ and LIM domain protein 3"/>
    <property type="match status" value="1"/>
</dbReference>
<dbReference type="GO" id="GO:0031941">
    <property type="term" value="C:filamentous actin"/>
    <property type="evidence" value="ECO:0007669"/>
    <property type="project" value="TreeGrafter"/>
</dbReference>
<feature type="region of interest" description="Disordered" evidence="7">
    <location>
        <begin position="415"/>
        <end position="440"/>
    </location>
</feature>
<reference evidence="11" key="1">
    <citation type="submission" date="2025-08" db="UniProtKB">
        <authorList>
            <consortium name="RefSeq"/>
        </authorList>
    </citation>
    <scope>IDENTIFICATION</scope>
    <source>
        <tissue evidence="11">Whole body</tissue>
    </source>
</reference>
<dbReference type="GO" id="GO:0003779">
    <property type="term" value="F:actin binding"/>
    <property type="evidence" value="ECO:0007669"/>
    <property type="project" value="TreeGrafter"/>
</dbReference>
<dbReference type="PANTHER" id="PTHR24214:SF38">
    <property type="entry name" value="PDZ AND LIM DOMAIN PROTEIN ZASP-RELATED"/>
    <property type="match status" value="1"/>
</dbReference>
<feature type="region of interest" description="Disordered" evidence="7">
    <location>
        <begin position="849"/>
        <end position="876"/>
    </location>
</feature>
<dbReference type="GO" id="GO:0061061">
    <property type="term" value="P:muscle structure development"/>
    <property type="evidence" value="ECO:0007669"/>
    <property type="project" value="TreeGrafter"/>
</dbReference>
<dbReference type="PROSITE" id="PS50106">
    <property type="entry name" value="PDZ"/>
    <property type="match status" value="1"/>
</dbReference>
<dbReference type="SMART" id="SM00228">
    <property type="entry name" value="PDZ"/>
    <property type="match status" value="1"/>
</dbReference>
<dbReference type="Gene3D" id="2.10.110.10">
    <property type="entry name" value="Cysteine Rich Protein"/>
    <property type="match status" value="1"/>
</dbReference>
<feature type="compositionally biased region" description="Polar residues" evidence="7">
    <location>
        <begin position="849"/>
        <end position="869"/>
    </location>
</feature>
<dbReference type="GO" id="GO:0046872">
    <property type="term" value="F:metal ion binding"/>
    <property type="evidence" value="ECO:0007669"/>
    <property type="project" value="UniProtKB-KW"/>
</dbReference>
<dbReference type="GO" id="GO:0005912">
    <property type="term" value="C:adherens junction"/>
    <property type="evidence" value="ECO:0007669"/>
    <property type="project" value="TreeGrafter"/>
</dbReference>
<dbReference type="Gene3D" id="2.30.42.10">
    <property type="match status" value="1"/>
</dbReference>
<keyword evidence="3 6" id="KW-0479">Metal-binding</keyword>
<dbReference type="PANTHER" id="PTHR24214">
    <property type="entry name" value="PDZ AND LIM DOMAIN PROTEIN ZASP"/>
    <property type="match status" value="1"/>
</dbReference>
<keyword evidence="5 6" id="KW-0440">LIM domain</keyword>
<dbReference type="CDD" id="cd09360">
    <property type="entry name" value="LIM_ALP_like"/>
    <property type="match status" value="1"/>
</dbReference>
<feature type="region of interest" description="Disordered" evidence="7">
    <location>
        <begin position="351"/>
        <end position="386"/>
    </location>
</feature>
<dbReference type="SMART" id="SM00132">
    <property type="entry name" value="LIM"/>
    <property type="match status" value="1"/>
</dbReference>
<dbReference type="CDD" id="cd23068">
    <property type="entry name" value="PDZ_ZASP52-like"/>
    <property type="match status" value="1"/>
</dbReference>
<dbReference type="FunFam" id="2.10.110.10:FF:000073">
    <property type="entry name" value="Uncharacterized protein, isoform Z"/>
    <property type="match status" value="1"/>
</dbReference>
<evidence type="ECO:0000259" key="9">
    <source>
        <dbReference type="PROSITE" id="PS50106"/>
    </source>
</evidence>
<evidence type="ECO:0000256" key="2">
    <source>
        <dbReference type="ARBA" id="ARBA00022490"/>
    </source>
</evidence>
<dbReference type="InterPro" id="IPR001478">
    <property type="entry name" value="PDZ"/>
</dbReference>
<evidence type="ECO:0000256" key="5">
    <source>
        <dbReference type="ARBA" id="ARBA00023038"/>
    </source>
</evidence>
<dbReference type="OrthoDB" id="5911912at2759"/>
<sequence>MAQLINLKLSRNDKSSPWGFRLQGGKDFGTPLLIQKVNFGSLAEKAGLQVGDALVQVNGQDVYDVKHKDAQDIIIGAGNSFEVTIHRGGLSSWKPSVTPVGPSPVSNRFSQSPQPVTKTSLARVGPPSPAIGTGHNAVTRPFSGASSPKVANGYNNDSGTVKAIVNKQYNTPVGIYSEENIAETLTAQAELLAGGVLGVNFKKNEKNYEASNSEVLKMVQEADKQPKDIESDLQAKFAYFSAASHAIGGRATSPRSMTPIAAAINMPEQRDPYLGSPFKEVENNMPVECNDCRKDIIGVFVRIKDKSLHVECFKCATCGSSLKNVGYFNINNKLYCDIHAKMVAKQNPPAPNLEPVTVAPGSRPPSGSFNVITSKPKEAQSPQPSTLSPIPFHAPKAPCHVNAPKMQVPQKVFSNAKPNESPKQTPAPPAFTGGYNQVQSEGSKYKTNTLPRLPFLKPKPSTGSAFCPVVPKSVSYNSGKRASICSQEVNRTMNEFKHSLNDSIVDQLLIEITKKGRPQSPIPDDKGQDFTSAEVPHEIQSLLPLNNNTRAISPHQLITFPPEIPTQYHTYLKSPTIEPKNQTITVTEPVFPINFKSNSQERNIFSQSADGYSQIKNLKYLPTIHDSRWLNGPISAAMEIAPDRPFTPIVMTESIIKPTPWISLPRENENRPESPLIAALKIAPERNFSPLPTFVYASELEPTPFKNDLKDIKKPMHFIDKSVLPQSLDLKPSEIKSSTRPIGDNPVKYMHGYNNKISNISSKNNQPSPKPIPTSSSQSAKITSFSFKPLSSLSEKSIISGPYKPVESKSNYNETIITQVPNFEKQCKTRNEDIPTNSDQNVSFNHLQTKQDLTKPQQSSNLDNKSTINRPLGPGIKNKVSTFTSNTSIVDTPFLKQPSGGNNNIVENLSNKFRSVDSGSYIKSNHSSAVKLSKAVPFFSSAYFPSTLNFTQMYKPDS</sequence>
<dbReference type="Proteomes" id="UP000694846">
    <property type="component" value="Unplaced"/>
</dbReference>
<dbReference type="Pfam" id="PF15936">
    <property type="entry name" value="DUF4749"/>
    <property type="match status" value="1"/>
</dbReference>
<dbReference type="RefSeq" id="XP_025408378.1">
    <property type="nucleotide sequence ID" value="XM_025552593.1"/>
</dbReference>
<dbReference type="GO" id="GO:0001725">
    <property type="term" value="C:stress fiber"/>
    <property type="evidence" value="ECO:0007669"/>
    <property type="project" value="TreeGrafter"/>
</dbReference>
<protein>
    <submittedName>
        <fullName evidence="11">Uncharacterized protein LOC112682103 isoform X9</fullName>
    </submittedName>
</protein>
<keyword evidence="4 6" id="KW-0862">Zinc</keyword>
<dbReference type="InterPro" id="IPR050604">
    <property type="entry name" value="PDZ-LIM_domain"/>
</dbReference>
<dbReference type="SMART" id="SM00735">
    <property type="entry name" value="ZM"/>
    <property type="match status" value="1"/>
</dbReference>
<dbReference type="InterPro" id="IPR001781">
    <property type="entry name" value="Znf_LIM"/>
</dbReference>
<dbReference type="CTD" id="36740"/>
<proteinExistence type="predicted"/>
<evidence type="ECO:0000256" key="4">
    <source>
        <dbReference type="ARBA" id="ARBA00022833"/>
    </source>
</evidence>
<dbReference type="SUPFAM" id="SSF57716">
    <property type="entry name" value="Glucocorticoid receptor-like (DNA-binding domain)"/>
    <property type="match status" value="2"/>
</dbReference>
<dbReference type="Pfam" id="PF00412">
    <property type="entry name" value="LIM"/>
    <property type="match status" value="1"/>
</dbReference>
<dbReference type="SUPFAM" id="SSF50156">
    <property type="entry name" value="PDZ domain-like"/>
    <property type="match status" value="1"/>
</dbReference>
<dbReference type="PROSITE" id="PS50023">
    <property type="entry name" value="LIM_DOMAIN_2"/>
    <property type="match status" value="1"/>
</dbReference>
<evidence type="ECO:0000256" key="3">
    <source>
        <dbReference type="ARBA" id="ARBA00022723"/>
    </source>
</evidence>
<dbReference type="GO" id="GO:0030018">
    <property type="term" value="C:Z disc"/>
    <property type="evidence" value="ECO:0007669"/>
    <property type="project" value="TreeGrafter"/>
</dbReference>
<evidence type="ECO:0000256" key="6">
    <source>
        <dbReference type="PROSITE-ProRule" id="PRU00125"/>
    </source>
</evidence>
<dbReference type="GO" id="GO:0030036">
    <property type="term" value="P:actin cytoskeleton organization"/>
    <property type="evidence" value="ECO:0007669"/>
    <property type="project" value="TreeGrafter"/>
</dbReference>
<name>A0A8B8FC59_9HEMI</name>
<feature type="region of interest" description="Disordered" evidence="7">
    <location>
        <begin position="753"/>
        <end position="780"/>
    </location>
</feature>
<dbReference type="InterPro" id="IPR006643">
    <property type="entry name" value="Zasp-like_motif"/>
</dbReference>
<dbReference type="GO" id="GO:0051371">
    <property type="term" value="F:muscle alpha-actinin binding"/>
    <property type="evidence" value="ECO:0007669"/>
    <property type="project" value="TreeGrafter"/>
</dbReference>
<dbReference type="GeneID" id="112682103"/>
<dbReference type="GO" id="GO:0007507">
    <property type="term" value="P:heart development"/>
    <property type="evidence" value="ECO:0007669"/>
    <property type="project" value="TreeGrafter"/>
</dbReference>
<accession>A0A8B8FC59</accession>
<dbReference type="InterPro" id="IPR036034">
    <property type="entry name" value="PDZ_sf"/>
</dbReference>
<organism evidence="10 11">
    <name type="scientific">Sipha flava</name>
    <name type="common">yellow sugarcane aphid</name>
    <dbReference type="NCBI Taxonomy" id="143950"/>
    <lineage>
        <taxon>Eukaryota</taxon>
        <taxon>Metazoa</taxon>
        <taxon>Ecdysozoa</taxon>
        <taxon>Arthropoda</taxon>
        <taxon>Hexapoda</taxon>
        <taxon>Insecta</taxon>
        <taxon>Pterygota</taxon>
        <taxon>Neoptera</taxon>
        <taxon>Paraneoptera</taxon>
        <taxon>Hemiptera</taxon>
        <taxon>Sternorrhyncha</taxon>
        <taxon>Aphidomorpha</taxon>
        <taxon>Aphidoidea</taxon>
        <taxon>Aphididae</taxon>
        <taxon>Sipha</taxon>
    </lineage>
</organism>
<dbReference type="Pfam" id="PF00595">
    <property type="entry name" value="PDZ"/>
    <property type="match status" value="1"/>
</dbReference>
<keyword evidence="2" id="KW-0963">Cytoplasm</keyword>
<comment type="subcellular location">
    <subcellularLocation>
        <location evidence="1">Cytoplasm</location>
    </subcellularLocation>
</comment>
<feature type="compositionally biased region" description="Low complexity" evidence="7">
    <location>
        <begin position="95"/>
        <end position="106"/>
    </location>
</feature>